<dbReference type="Proteomes" id="UP000054097">
    <property type="component" value="Unassembled WGS sequence"/>
</dbReference>
<dbReference type="PANTHER" id="PTHR13522">
    <property type="entry name" value="U6 SNRNA PHOSPHODIESTERASE 1"/>
    <property type="match status" value="1"/>
</dbReference>
<dbReference type="AlphaFoldDB" id="A0A0C2WHB3"/>
<keyword evidence="1" id="KW-0540">Nuclease</keyword>
<keyword evidence="3" id="KW-0456">Lyase</keyword>
<keyword evidence="2" id="KW-0378">Hydrolase</keyword>
<evidence type="ECO:0000256" key="4">
    <source>
        <dbReference type="ARBA" id="ARBA00023242"/>
    </source>
</evidence>
<organism evidence="8 9">
    <name type="scientific">Serendipita vermifera MAFF 305830</name>
    <dbReference type="NCBI Taxonomy" id="933852"/>
    <lineage>
        <taxon>Eukaryota</taxon>
        <taxon>Fungi</taxon>
        <taxon>Dikarya</taxon>
        <taxon>Basidiomycota</taxon>
        <taxon>Agaricomycotina</taxon>
        <taxon>Agaricomycetes</taxon>
        <taxon>Sebacinales</taxon>
        <taxon>Serendipitaceae</taxon>
        <taxon>Serendipita</taxon>
    </lineage>
</organism>
<dbReference type="Gene3D" id="3.90.1140.10">
    <property type="entry name" value="Cyclic phosphodiesterase"/>
    <property type="match status" value="1"/>
</dbReference>
<dbReference type="GO" id="GO:0016829">
    <property type="term" value="F:lyase activity"/>
    <property type="evidence" value="ECO:0007669"/>
    <property type="project" value="UniProtKB-KW"/>
</dbReference>
<protein>
    <recommendedName>
        <fullName evidence="5">U6 snRNA phosphodiesterase 1</fullName>
    </recommendedName>
    <alternativeName>
        <fullName evidence="6">3'-5' RNA exonuclease USB1</fullName>
    </alternativeName>
</protein>
<dbReference type="InterPro" id="IPR027521">
    <property type="entry name" value="Usb1"/>
</dbReference>
<dbReference type="OrthoDB" id="49151at2759"/>
<reference evidence="9" key="2">
    <citation type="submission" date="2015-01" db="EMBL/GenBank/DDBJ databases">
        <title>Evolutionary Origins and Diversification of the Mycorrhizal Mutualists.</title>
        <authorList>
            <consortium name="DOE Joint Genome Institute"/>
            <consortium name="Mycorrhizal Genomics Consortium"/>
            <person name="Kohler A."/>
            <person name="Kuo A."/>
            <person name="Nagy L.G."/>
            <person name="Floudas D."/>
            <person name="Copeland A."/>
            <person name="Barry K.W."/>
            <person name="Cichocki N."/>
            <person name="Veneault-Fourrey C."/>
            <person name="LaButti K."/>
            <person name="Lindquist E.A."/>
            <person name="Lipzen A."/>
            <person name="Lundell T."/>
            <person name="Morin E."/>
            <person name="Murat C."/>
            <person name="Riley R."/>
            <person name="Ohm R."/>
            <person name="Sun H."/>
            <person name="Tunlid A."/>
            <person name="Henrissat B."/>
            <person name="Grigoriev I.V."/>
            <person name="Hibbett D.S."/>
            <person name="Martin F."/>
        </authorList>
    </citation>
    <scope>NUCLEOTIDE SEQUENCE [LARGE SCALE GENOMIC DNA]</scope>
    <source>
        <strain evidence="9">MAFF 305830</strain>
    </source>
</reference>
<evidence type="ECO:0000256" key="2">
    <source>
        <dbReference type="ARBA" id="ARBA00022801"/>
    </source>
</evidence>
<dbReference type="HOGENOM" id="CLU_057212_1_0_1"/>
<evidence type="ECO:0000256" key="6">
    <source>
        <dbReference type="ARBA" id="ARBA00030030"/>
    </source>
</evidence>
<reference evidence="8 9" key="1">
    <citation type="submission" date="2014-04" db="EMBL/GenBank/DDBJ databases">
        <authorList>
            <consortium name="DOE Joint Genome Institute"/>
            <person name="Kuo A."/>
            <person name="Zuccaro A."/>
            <person name="Kohler A."/>
            <person name="Nagy L.G."/>
            <person name="Floudas D."/>
            <person name="Copeland A."/>
            <person name="Barry K.W."/>
            <person name="Cichocki N."/>
            <person name="Veneault-Fourrey C."/>
            <person name="LaButti K."/>
            <person name="Lindquist E.A."/>
            <person name="Lipzen A."/>
            <person name="Lundell T."/>
            <person name="Morin E."/>
            <person name="Murat C."/>
            <person name="Sun H."/>
            <person name="Tunlid A."/>
            <person name="Henrissat B."/>
            <person name="Grigoriev I.V."/>
            <person name="Hibbett D.S."/>
            <person name="Martin F."/>
            <person name="Nordberg H.P."/>
            <person name="Cantor M.N."/>
            <person name="Hua S.X."/>
        </authorList>
    </citation>
    <scope>NUCLEOTIDE SEQUENCE [LARGE SCALE GENOMIC DNA]</scope>
    <source>
        <strain evidence="8 9">MAFF 305830</strain>
    </source>
</reference>
<dbReference type="GO" id="GO:0034477">
    <property type="term" value="P:U6 snRNA 3'-end processing"/>
    <property type="evidence" value="ECO:0007669"/>
    <property type="project" value="InterPro"/>
</dbReference>
<proteinExistence type="predicted"/>
<evidence type="ECO:0000313" key="8">
    <source>
        <dbReference type="EMBL" id="KIM25788.1"/>
    </source>
</evidence>
<evidence type="ECO:0000256" key="1">
    <source>
        <dbReference type="ARBA" id="ARBA00022722"/>
    </source>
</evidence>
<keyword evidence="9" id="KW-1185">Reference proteome</keyword>
<keyword evidence="4" id="KW-0539">Nucleus</keyword>
<dbReference type="STRING" id="933852.A0A0C2WHB3"/>
<evidence type="ECO:0000313" key="9">
    <source>
        <dbReference type="Proteomes" id="UP000054097"/>
    </source>
</evidence>
<evidence type="ECO:0000256" key="5">
    <source>
        <dbReference type="ARBA" id="ARBA00029543"/>
    </source>
</evidence>
<gene>
    <name evidence="8" type="ORF">M408DRAFT_25906</name>
</gene>
<evidence type="ECO:0000256" key="3">
    <source>
        <dbReference type="ARBA" id="ARBA00023239"/>
    </source>
</evidence>
<accession>A0A0C2WHB3</accession>
<feature type="region of interest" description="Disordered" evidence="7">
    <location>
        <begin position="1"/>
        <end position="24"/>
    </location>
</feature>
<dbReference type="Pfam" id="PF09749">
    <property type="entry name" value="HVSL"/>
    <property type="match status" value="1"/>
</dbReference>
<dbReference type="GO" id="GO:0000175">
    <property type="term" value="F:3'-5'-RNA exonuclease activity"/>
    <property type="evidence" value="ECO:0007669"/>
    <property type="project" value="TreeGrafter"/>
</dbReference>
<sequence length="282" mass="31387">MKRALVDYSTSSESESEREIAPVQAKKRKLLPTLSATLAPAVPKDDPSQHQGRIRSQPFVDGQFATHIYAPISTSILHNIIESVIKDVREACKDLELFSLLEVPKQEGISDDVSTETGKELLEELHLSVSRPLFLRSHQRDLVTKTVKDIARRTNSSPSTIIDPSRSFHASFASFGILNNDEGTRSFLVIEIGAGHAEFSNISTALTPLLTELRQPAYYSSPRYHVSIAWILTTATDAPKFPESLQKTLQDKFGEPLREIVLEINEICTKIGKTTTRCKLTT</sequence>
<dbReference type="EMBL" id="KN824311">
    <property type="protein sequence ID" value="KIM25788.1"/>
    <property type="molecule type" value="Genomic_DNA"/>
</dbReference>
<name>A0A0C2WHB3_SERVB</name>
<evidence type="ECO:0000256" key="7">
    <source>
        <dbReference type="SAM" id="MobiDB-lite"/>
    </source>
</evidence>
<dbReference type="PANTHER" id="PTHR13522:SF3">
    <property type="entry name" value="U6 SNRNA PHOSPHODIESTERASE 1"/>
    <property type="match status" value="1"/>
</dbReference>
<dbReference type="GO" id="GO:0005634">
    <property type="term" value="C:nucleus"/>
    <property type="evidence" value="ECO:0007669"/>
    <property type="project" value="TreeGrafter"/>
</dbReference>